<evidence type="ECO:0000313" key="9">
    <source>
        <dbReference type="Proteomes" id="UP000295531"/>
    </source>
</evidence>
<dbReference type="InterPro" id="IPR000706">
    <property type="entry name" value="AGPR_type-1"/>
</dbReference>
<comment type="catalytic activity">
    <reaction evidence="5">
        <text>N-acetyl-L-glutamate 5-semialdehyde + phosphate + NADP(+) = N-acetyl-L-glutamyl 5-phosphate + NADPH + H(+)</text>
        <dbReference type="Rhea" id="RHEA:21588"/>
        <dbReference type="ChEBI" id="CHEBI:15378"/>
        <dbReference type="ChEBI" id="CHEBI:29123"/>
        <dbReference type="ChEBI" id="CHEBI:43474"/>
        <dbReference type="ChEBI" id="CHEBI:57783"/>
        <dbReference type="ChEBI" id="CHEBI:57936"/>
        <dbReference type="ChEBI" id="CHEBI:58349"/>
        <dbReference type="EC" id="1.2.1.38"/>
    </reaction>
</comment>
<dbReference type="SMART" id="SM00859">
    <property type="entry name" value="Semialdhyde_dh"/>
    <property type="match status" value="1"/>
</dbReference>
<dbReference type="Proteomes" id="UP000295531">
    <property type="component" value="Unassembled WGS sequence"/>
</dbReference>
<dbReference type="CDD" id="cd17895">
    <property type="entry name" value="AGPR_1_N"/>
    <property type="match status" value="1"/>
</dbReference>
<gene>
    <name evidence="5" type="primary">argC</name>
    <name evidence="8" type="ORF">DEU29_10323</name>
</gene>
<keyword evidence="1 5" id="KW-0055">Arginine biosynthesis</keyword>
<comment type="pathway">
    <text evidence="5">Amino-acid biosynthesis; L-arginine biosynthesis; N(2)-acetyl-L-ornithine from L-glutamate: step 3/4.</text>
</comment>
<dbReference type="OrthoDB" id="9801289at2"/>
<comment type="caution">
    <text evidence="8">The sequence shown here is derived from an EMBL/GenBank/DDBJ whole genome shotgun (WGS) entry which is preliminary data.</text>
</comment>
<keyword evidence="9" id="KW-1185">Reference proteome</keyword>
<dbReference type="PANTHER" id="PTHR32338:SF10">
    <property type="entry name" value="N-ACETYL-GAMMA-GLUTAMYL-PHOSPHATE REDUCTASE, CHLOROPLASTIC-RELATED"/>
    <property type="match status" value="1"/>
</dbReference>
<proteinExistence type="inferred from homology"/>
<dbReference type="GO" id="GO:0005737">
    <property type="term" value="C:cytoplasm"/>
    <property type="evidence" value="ECO:0007669"/>
    <property type="project" value="UniProtKB-SubCell"/>
</dbReference>
<feature type="active site" evidence="5 6">
    <location>
        <position position="163"/>
    </location>
</feature>
<dbReference type="CDD" id="cd23934">
    <property type="entry name" value="AGPR_1_C"/>
    <property type="match status" value="1"/>
</dbReference>
<sequence>MKISSAESINAVIIGASGYAGSELTRLVAAHPALALAGIYVSESSNDAGKPLAQLYPRLRDVVNQPLQPLGEQQLAHIKQTAQVVFIATEHDVAAQLVSALHDGNKLIVDLSGAHRLAAASDYERYYGFEHPFEAALNQAVYGLAEWYTDELTQAQLIAVPGCYPTASLLALKPLVSLLANQPVIINAVSGVTGAGRKPKQNTLGAELSLQAYGVFSHRHQPEIERYSAMPVVFTPHLGNFKRGILASIYATVADDVSHQDVEQAFSVYQKQPCVRVGHQHTPAIQDVEHTGYCDIGWHLNGCQLIVFAAIDNLLKGAASQAVQCVNLRLGLPQTVGLPL</sequence>
<organism evidence="8 9">
    <name type="scientific">Idiomarina aquatica</name>
    <dbReference type="NCBI Taxonomy" id="1327752"/>
    <lineage>
        <taxon>Bacteria</taxon>
        <taxon>Pseudomonadati</taxon>
        <taxon>Pseudomonadota</taxon>
        <taxon>Gammaproteobacteria</taxon>
        <taxon>Alteromonadales</taxon>
        <taxon>Idiomarinaceae</taxon>
        <taxon>Idiomarina</taxon>
    </lineage>
</organism>
<comment type="subcellular location">
    <subcellularLocation>
        <location evidence="5">Cytoplasm</location>
    </subcellularLocation>
</comment>
<dbReference type="GO" id="GO:0006526">
    <property type="term" value="P:L-arginine biosynthetic process"/>
    <property type="evidence" value="ECO:0007669"/>
    <property type="project" value="UniProtKB-UniRule"/>
</dbReference>
<dbReference type="UniPathway" id="UPA00068">
    <property type="reaction ID" value="UER00108"/>
</dbReference>
<evidence type="ECO:0000256" key="2">
    <source>
        <dbReference type="ARBA" id="ARBA00022605"/>
    </source>
</evidence>
<keyword evidence="2 5" id="KW-0028">Amino-acid biosynthesis</keyword>
<evidence type="ECO:0000256" key="6">
    <source>
        <dbReference type="PROSITE-ProRule" id="PRU10010"/>
    </source>
</evidence>
<dbReference type="Gene3D" id="3.30.360.10">
    <property type="entry name" value="Dihydrodipicolinate Reductase, domain 2"/>
    <property type="match status" value="1"/>
</dbReference>
<evidence type="ECO:0000313" key="8">
    <source>
        <dbReference type="EMBL" id="TDP39128.1"/>
    </source>
</evidence>
<comment type="similarity">
    <text evidence="5">Belongs to the NAGSA dehydrogenase family. Type 1 subfamily.</text>
</comment>
<dbReference type="InterPro" id="IPR058924">
    <property type="entry name" value="AGPR_dimerisation_dom"/>
</dbReference>
<comment type="function">
    <text evidence="5">Catalyzes the NADPH-dependent reduction of N-acetyl-5-glutamyl phosphate to yield N-acetyl-L-glutamate 5-semialdehyde.</text>
</comment>
<keyword evidence="4 5" id="KW-0560">Oxidoreductase</keyword>
<keyword evidence="3 5" id="KW-0521">NADP</keyword>
<evidence type="ECO:0000256" key="5">
    <source>
        <dbReference type="HAMAP-Rule" id="MF_00150"/>
    </source>
</evidence>
<dbReference type="GO" id="GO:0070401">
    <property type="term" value="F:NADP+ binding"/>
    <property type="evidence" value="ECO:0007669"/>
    <property type="project" value="InterPro"/>
</dbReference>
<dbReference type="SUPFAM" id="SSF51735">
    <property type="entry name" value="NAD(P)-binding Rossmann-fold domains"/>
    <property type="match status" value="1"/>
</dbReference>
<dbReference type="Pfam" id="PF01118">
    <property type="entry name" value="Semialdhyde_dh"/>
    <property type="match status" value="1"/>
</dbReference>
<evidence type="ECO:0000259" key="7">
    <source>
        <dbReference type="SMART" id="SM00859"/>
    </source>
</evidence>
<accession>A0A4R6PM53</accession>
<dbReference type="Gene3D" id="3.40.50.720">
    <property type="entry name" value="NAD(P)-binding Rossmann-like Domain"/>
    <property type="match status" value="1"/>
</dbReference>
<dbReference type="PANTHER" id="PTHR32338">
    <property type="entry name" value="N-ACETYL-GAMMA-GLUTAMYL-PHOSPHATE REDUCTASE, CHLOROPLASTIC-RELATED-RELATED"/>
    <property type="match status" value="1"/>
</dbReference>
<name>A0A4R6PM53_9GAMM</name>
<dbReference type="GO" id="GO:0051287">
    <property type="term" value="F:NAD binding"/>
    <property type="evidence" value="ECO:0007669"/>
    <property type="project" value="InterPro"/>
</dbReference>
<dbReference type="Pfam" id="PF22698">
    <property type="entry name" value="Semialdhyde_dhC_1"/>
    <property type="match status" value="1"/>
</dbReference>
<dbReference type="AlphaFoldDB" id="A0A4R6PM53"/>
<dbReference type="InterPro" id="IPR000534">
    <property type="entry name" value="Semialdehyde_DH_NAD-bd"/>
</dbReference>
<dbReference type="InterPro" id="IPR050085">
    <property type="entry name" value="AGPR"/>
</dbReference>
<feature type="domain" description="Semialdehyde dehydrogenase NAD-binding" evidence="7">
    <location>
        <begin position="10"/>
        <end position="155"/>
    </location>
</feature>
<dbReference type="NCBIfam" id="TIGR01850">
    <property type="entry name" value="argC"/>
    <property type="match status" value="1"/>
</dbReference>
<dbReference type="PROSITE" id="PS01224">
    <property type="entry name" value="ARGC"/>
    <property type="match status" value="1"/>
</dbReference>
<protein>
    <recommendedName>
        <fullName evidence="5">N-acetyl-gamma-glutamyl-phosphate reductase</fullName>
        <shortName evidence="5">AGPR</shortName>
        <ecNumber evidence="5">1.2.1.38</ecNumber>
    </recommendedName>
    <alternativeName>
        <fullName evidence="5">N-acetyl-glutamate semialdehyde dehydrogenase</fullName>
        <shortName evidence="5">NAGSA dehydrogenase</shortName>
    </alternativeName>
</protein>
<dbReference type="RefSeq" id="WP_133538850.1">
    <property type="nucleotide sequence ID" value="NZ_SNXI01000003.1"/>
</dbReference>
<dbReference type="GO" id="GO:0003942">
    <property type="term" value="F:N-acetyl-gamma-glutamyl-phosphate reductase activity"/>
    <property type="evidence" value="ECO:0007669"/>
    <property type="project" value="UniProtKB-UniRule"/>
</dbReference>
<evidence type="ECO:0000256" key="3">
    <source>
        <dbReference type="ARBA" id="ARBA00022857"/>
    </source>
</evidence>
<dbReference type="EC" id="1.2.1.38" evidence="5"/>
<dbReference type="InterPro" id="IPR036291">
    <property type="entry name" value="NAD(P)-bd_dom_sf"/>
</dbReference>
<dbReference type="SUPFAM" id="SSF55347">
    <property type="entry name" value="Glyceraldehyde-3-phosphate dehydrogenase-like, C-terminal domain"/>
    <property type="match status" value="1"/>
</dbReference>
<keyword evidence="5" id="KW-0963">Cytoplasm</keyword>
<reference evidence="8 9" key="1">
    <citation type="submission" date="2019-03" db="EMBL/GenBank/DDBJ databases">
        <title>Freshwater and sediment microbial communities from various areas in North America, analyzing microbe dynamics in response to fracking.</title>
        <authorList>
            <person name="Lamendella R."/>
        </authorList>
    </citation>
    <scope>NUCLEOTIDE SEQUENCE [LARGE SCALE GENOMIC DNA]</scope>
    <source>
        <strain evidence="8 9">18_TX</strain>
    </source>
</reference>
<dbReference type="EMBL" id="SNXI01000003">
    <property type="protein sequence ID" value="TDP39128.1"/>
    <property type="molecule type" value="Genomic_DNA"/>
</dbReference>
<evidence type="ECO:0000256" key="4">
    <source>
        <dbReference type="ARBA" id="ARBA00023002"/>
    </source>
</evidence>
<dbReference type="HAMAP" id="MF_00150">
    <property type="entry name" value="ArgC_type1"/>
    <property type="match status" value="1"/>
</dbReference>
<dbReference type="InterPro" id="IPR023013">
    <property type="entry name" value="AGPR_AS"/>
</dbReference>
<evidence type="ECO:0000256" key="1">
    <source>
        <dbReference type="ARBA" id="ARBA00022571"/>
    </source>
</evidence>